<keyword evidence="3" id="KW-1185">Reference proteome</keyword>
<keyword evidence="1" id="KW-0472">Membrane</keyword>
<organism evidence="2 3">
    <name type="scientific">Persicobacter psychrovividus</name>
    <dbReference type="NCBI Taxonomy" id="387638"/>
    <lineage>
        <taxon>Bacteria</taxon>
        <taxon>Pseudomonadati</taxon>
        <taxon>Bacteroidota</taxon>
        <taxon>Cytophagia</taxon>
        <taxon>Cytophagales</taxon>
        <taxon>Persicobacteraceae</taxon>
        <taxon>Persicobacter</taxon>
    </lineage>
</organism>
<gene>
    <name evidence="2" type="ORF">PEPS_24480</name>
</gene>
<dbReference type="RefSeq" id="WP_332922840.1">
    <property type="nucleotide sequence ID" value="NZ_AP025292.1"/>
</dbReference>
<accession>A0ABN6LAB1</accession>
<keyword evidence="1" id="KW-0812">Transmembrane</keyword>
<dbReference type="Proteomes" id="UP001354989">
    <property type="component" value="Chromosome"/>
</dbReference>
<evidence type="ECO:0000313" key="2">
    <source>
        <dbReference type="EMBL" id="BDD00168.1"/>
    </source>
</evidence>
<evidence type="ECO:0000256" key="1">
    <source>
        <dbReference type="SAM" id="Phobius"/>
    </source>
</evidence>
<protein>
    <submittedName>
        <fullName evidence="2">Uncharacterized protein</fullName>
    </submittedName>
</protein>
<name>A0ABN6LAB1_9BACT</name>
<keyword evidence="1" id="KW-1133">Transmembrane helix</keyword>
<dbReference type="EMBL" id="AP025292">
    <property type="protein sequence ID" value="BDD00168.1"/>
    <property type="molecule type" value="Genomic_DNA"/>
</dbReference>
<feature type="transmembrane region" description="Helical" evidence="1">
    <location>
        <begin position="12"/>
        <end position="33"/>
    </location>
</feature>
<reference evidence="2 3" key="1">
    <citation type="submission" date="2021-12" db="EMBL/GenBank/DDBJ databases">
        <title>Genome sequencing of bacteria with rrn-lacking chromosome and rrn-plasmid.</title>
        <authorList>
            <person name="Anda M."/>
            <person name="Iwasaki W."/>
        </authorList>
    </citation>
    <scope>NUCLEOTIDE SEQUENCE [LARGE SCALE GENOMIC DNA]</scope>
    <source>
        <strain evidence="2 3">NBRC 101262</strain>
    </source>
</reference>
<sequence length="43" mass="4684">MLDAPIASGANMFIWGFVFILGIVHALIALDVISTKEKDEEHA</sequence>
<proteinExistence type="predicted"/>
<evidence type="ECO:0000313" key="3">
    <source>
        <dbReference type="Proteomes" id="UP001354989"/>
    </source>
</evidence>